<name>H3KCI8_9BURK</name>
<organism evidence="1 2">
    <name type="scientific">Sutterella parvirubra YIT 11816</name>
    <dbReference type="NCBI Taxonomy" id="762967"/>
    <lineage>
        <taxon>Bacteria</taxon>
        <taxon>Pseudomonadati</taxon>
        <taxon>Pseudomonadota</taxon>
        <taxon>Betaproteobacteria</taxon>
        <taxon>Burkholderiales</taxon>
        <taxon>Sutterellaceae</taxon>
        <taxon>Sutterella</taxon>
    </lineage>
</organism>
<dbReference type="Proteomes" id="UP000004956">
    <property type="component" value="Unassembled WGS sequence"/>
</dbReference>
<protein>
    <submittedName>
        <fullName evidence="1">Uncharacterized protein</fullName>
    </submittedName>
</protein>
<accession>H3KCI8</accession>
<sequence>MTSSEPTAEVVRDGKVIFSRMPKGEAKRGRVFEKIWEGTSAFFAMNERLMGARKESLFYLLKLFAYQPRNLDLFGFQVTSSYGLLHKDHQFVLRWSGKQRRYGPISLFKNSALYSIHLFGIPVFDIKKSMKDDHSVWRYHVLGLRIWKSRKTFGRK</sequence>
<reference evidence="1 2" key="1">
    <citation type="submission" date="2011-11" db="EMBL/GenBank/DDBJ databases">
        <authorList>
            <person name="Weinstock G."/>
            <person name="Sodergren E."/>
            <person name="Clifton S."/>
            <person name="Fulton L."/>
            <person name="Fulton B."/>
            <person name="Courtney L."/>
            <person name="Fronick C."/>
            <person name="Harrison M."/>
            <person name="Strong C."/>
            <person name="Farmer C."/>
            <person name="Delahaunty K."/>
            <person name="Markovic C."/>
            <person name="Hall O."/>
            <person name="Minx P."/>
            <person name="Tomlinson C."/>
            <person name="Mitreva M."/>
            <person name="Hou S."/>
            <person name="Chen J."/>
            <person name="Wollam A."/>
            <person name="Pepin K.H."/>
            <person name="Johnson M."/>
            <person name="Bhonagiri V."/>
            <person name="Zhang X."/>
            <person name="Suruliraj S."/>
            <person name="Warren W."/>
            <person name="Chinwalla A."/>
            <person name="Mardis E.R."/>
            <person name="Wilson R.K."/>
        </authorList>
    </citation>
    <scope>NUCLEOTIDE SEQUENCE [LARGE SCALE GENOMIC DNA]</scope>
    <source>
        <strain evidence="1 2">YIT 11816</strain>
    </source>
</reference>
<dbReference type="EMBL" id="AFBQ01000049">
    <property type="protein sequence ID" value="EHY32187.1"/>
    <property type="molecule type" value="Genomic_DNA"/>
</dbReference>
<keyword evidence="2" id="KW-1185">Reference proteome</keyword>
<gene>
    <name evidence="1" type="ORF">HMPREF9440_00440</name>
</gene>
<evidence type="ECO:0000313" key="2">
    <source>
        <dbReference type="Proteomes" id="UP000004956"/>
    </source>
</evidence>
<comment type="caution">
    <text evidence="1">The sequence shown here is derived from an EMBL/GenBank/DDBJ whole genome shotgun (WGS) entry which is preliminary data.</text>
</comment>
<dbReference type="STRING" id="762967.HMPREF9440_00440"/>
<proteinExistence type="predicted"/>
<evidence type="ECO:0000313" key="1">
    <source>
        <dbReference type="EMBL" id="EHY32187.1"/>
    </source>
</evidence>
<dbReference type="HOGENOM" id="CLU_1685668_0_0_4"/>
<dbReference type="AlphaFoldDB" id="H3KCI8"/>